<dbReference type="KEGG" id="ccac:CcaHIS019_0103410"/>
<proteinExistence type="predicted"/>
<keyword evidence="2" id="KW-1185">Reference proteome</keyword>
<evidence type="ECO:0008006" key="3">
    <source>
        <dbReference type="Google" id="ProtNLM"/>
    </source>
</evidence>
<dbReference type="AlphaFoldDB" id="A0AA48L1W6"/>
<gene>
    <name evidence="1" type="ORF">CcaverHIS019_0103410</name>
</gene>
<dbReference type="GeneID" id="85491494"/>
<dbReference type="RefSeq" id="XP_060452889.1">
    <property type="nucleotide sequence ID" value="XM_060599245.1"/>
</dbReference>
<dbReference type="EMBL" id="AP028212">
    <property type="protein sequence ID" value="BEI87623.1"/>
    <property type="molecule type" value="Genomic_DNA"/>
</dbReference>
<organism evidence="1 2">
    <name type="scientific">Cutaneotrichosporon cavernicola</name>
    <dbReference type="NCBI Taxonomy" id="279322"/>
    <lineage>
        <taxon>Eukaryota</taxon>
        <taxon>Fungi</taxon>
        <taxon>Dikarya</taxon>
        <taxon>Basidiomycota</taxon>
        <taxon>Agaricomycotina</taxon>
        <taxon>Tremellomycetes</taxon>
        <taxon>Trichosporonales</taxon>
        <taxon>Trichosporonaceae</taxon>
        <taxon>Cutaneotrichosporon</taxon>
    </lineage>
</organism>
<dbReference type="Gene3D" id="1.25.10.10">
    <property type="entry name" value="Leucine-rich Repeat Variant"/>
    <property type="match status" value="1"/>
</dbReference>
<evidence type="ECO:0000313" key="2">
    <source>
        <dbReference type="Proteomes" id="UP001233271"/>
    </source>
</evidence>
<protein>
    <recommendedName>
        <fullName evidence="3">ARM repeat-containing protein</fullName>
    </recommendedName>
</protein>
<dbReference type="Proteomes" id="UP001233271">
    <property type="component" value="Chromosome 1"/>
</dbReference>
<name>A0AA48L1W6_9TREE</name>
<sequence>MADALLAEVELLAHPVRHATLARFALANDVKDIIADLESRGRWYEQVVAATLANVSGDTTWAAAHLTNLCNPVRCKALKLAPRLSDAVIKDALNNAPKTIRYVLYRQLKARPALADQLIEAVRAEWGEDEATHVLLWCSEPIIHHTLPSLLRIFARAGAWGHLAKRHPNVLQQILIMDLKQTVEVGMAAINWWEQYSQAFVALLKHSTTAKVTLHVIEDNQLPSDLIHSHLHIFFRQEPEGTLSYLLKHNLADYVIKSPRTCRRIVRSGLPQIQELTKAIGAYNALWMIRPYLKCFPPFQRVKNFELAYGGRRPCELLQEGIWEKVDFLPKAYSLKTFGKYFPNCGATSTERLHFPLEYLDQEEVEGESLKGLNVPDSCDRGTAWEGYIANAEFNGSQALVKVTGEAARRLRNDQKRVRLKAIHAFLKVPALLWNTTCLGHLTTILQAEIEAPDTGEEWRLFKLIAANVLGAHIDSAAHVSWVRKTFDTLIEHGGTAEGPDSSALVGDQVVKIWNFYKPYMAKEAAYDTYSILFQFVMALDHRADNMPELQEAIWKVITNKCGSDFELETAIRCWLGNKSLRWTRVADLLTFDPSTVNLPITAAHLSQLQKTILDPDTTGRKKKISIKRLKDAPGGLELARALATDETNGIFVVEKCFSVLSTSPADLGFLYSFAGSNFAHTAQFVAAGAAHRERPSVLEPYLANLLTRKDVKVTSKTEAVRQVLLHLPLNTSIPLLVKLSANFDLHRDVRIACVTAAVRTLSVDAAWDAIRNSLATGDPFVKIVLCKVSPLDLAVEHRRRYAPFVILLAQDEDVDVRRAAVESLAKWAVYSPDAGTLLVAMLTDMTAFGRVWEKAADSLVEWGDRQSLLSALSTLIVYPDHRHHRKTEDMPAVRRIETIMDRLRNKLSDKWYHPTINAVLDFLAGHSDYIPHAARLRMKMFEFDNPVQLLKDLRDLARLLSNRSLLAYQMYRRIIIEGHKRTEWPSGMSEVARELVNDSGANASLFALALIDCNRQQGREGWTDEWLKMLWELRRHGNADVRDEARSMRVD</sequence>
<accession>A0AA48L1W6</accession>
<dbReference type="InterPro" id="IPR011989">
    <property type="entry name" value="ARM-like"/>
</dbReference>
<dbReference type="SUPFAM" id="SSF48371">
    <property type="entry name" value="ARM repeat"/>
    <property type="match status" value="1"/>
</dbReference>
<reference evidence="1" key="1">
    <citation type="journal article" date="2023" name="BMC Genomics">
        <title>Chromosome-level genome assemblies of Cutaneotrichosporon spp. (Trichosporonales, Basidiomycota) reveal imbalanced evolution between nucleotide sequences and chromosome synteny.</title>
        <authorList>
            <person name="Kobayashi Y."/>
            <person name="Kayamori A."/>
            <person name="Aoki K."/>
            <person name="Shiwa Y."/>
            <person name="Matsutani M."/>
            <person name="Fujita N."/>
            <person name="Sugita T."/>
            <person name="Iwasaki W."/>
            <person name="Tanaka N."/>
            <person name="Takashima M."/>
        </authorList>
    </citation>
    <scope>NUCLEOTIDE SEQUENCE</scope>
    <source>
        <strain evidence="1">HIS019</strain>
    </source>
</reference>
<dbReference type="InterPro" id="IPR016024">
    <property type="entry name" value="ARM-type_fold"/>
</dbReference>
<evidence type="ECO:0000313" key="1">
    <source>
        <dbReference type="EMBL" id="BEI87623.1"/>
    </source>
</evidence>